<evidence type="ECO:0000313" key="2">
    <source>
        <dbReference type="Proteomes" id="UP000030700"/>
    </source>
</evidence>
<protein>
    <submittedName>
        <fullName evidence="1">Uncharacterized protein</fullName>
    </submittedName>
</protein>
<reference evidence="1" key="1">
    <citation type="journal article" date="2015" name="PeerJ">
        <title>First genomic representation of candidate bacterial phylum KSB3 points to enhanced environmental sensing as a trigger of wastewater bulking.</title>
        <authorList>
            <person name="Sekiguchi Y."/>
            <person name="Ohashi A."/>
            <person name="Parks D.H."/>
            <person name="Yamauchi T."/>
            <person name="Tyson G.W."/>
            <person name="Hugenholtz P."/>
        </authorList>
    </citation>
    <scope>NUCLEOTIDE SEQUENCE [LARGE SCALE GENOMIC DNA]</scope>
</reference>
<evidence type="ECO:0000313" key="1">
    <source>
        <dbReference type="EMBL" id="GAK49184.1"/>
    </source>
</evidence>
<name>A0A0S6VQ70_9BACT</name>
<proteinExistence type="predicted"/>
<sequence>MTQRQIFETHIPAEQLLPLLKLPENFAGKMLEVRIRPIQKRIFRSLTLIHIDTKTFRFNREDANER</sequence>
<dbReference type="STRING" id="1499966.U14_00402"/>
<dbReference type="EMBL" id="DF820455">
    <property type="protein sequence ID" value="GAK49184.1"/>
    <property type="molecule type" value="Genomic_DNA"/>
</dbReference>
<dbReference type="AlphaFoldDB" id="A0A0S6VQ70"/>
<organism evidence="1">
    <name type="scientific">Candidatus Moduliflexus flocculans</name>
    <dbReference type="NCBI Taxonomy" id="1499966"/>
    <lineage>
        <taxon>Bacteria</taxon>
        <taxon>Candidatus Moduliflexota</taxon>
        <taxon>Candidatus Moduliflexia</taxon>
        <taxon>Candidatus Moduliflexales</taxon>
        <taxon>Candidatus Moduliflexaceae</taxon>
    </lineage>
</organism>
<accession>A0A0S6VQ70</accession>
<dbReference type="HOGENOM" id="CLU_2822350_0_0_0"/>
<gene>
    <name evidence="1" type="ORF">U14_00402</name>
</gene>
<dbReference type="Proteomes" id="UP000030700">
    <property type="component" value="Unassembled WGS sequence"/>
</dbReference>
<keyword evidence="2" id="KW-1185">Reference proteome</keyword>